<keyword evidence="2 3" id="KW-0378">Hydrolase</keyword>
<evidence type="ECO:0000313" key="6">
    <source>
        <dbReference type="Proteomes" id="UP000183504"/>
    </source>
</evidence>
<dbReference type="InterPro" id="IPR000086">
    <property type="entry name" value="NUDIX_hydrolase_dom"/>
</dbReference>
<name>A0A0B7GLF1_STRSA</name>
<dbReference type="AlphaFoldDB" id="A0A0B7GLF1"/>
<evidence type="ECO:0000259" key="4">
    <source>
        <dbReference type="PROSITE" id="PS51462"/>
    </source>
</evidence>
<dbReference type="Gene3D" id="3.90.79.10">
    <property type="entry name" value="Nucleoside Triphosphate Pyrophosphohydrolase"/>
    <property type="match status" value="1"/>
</dbReference>
<accession>A0A0B7GLF1</accession>
<sequence>MSRSQETILTNICLVEDVSRGKVLVQYRSPERNHWSGYAFPGGHIEKGESLHDAVVREILEETGLTIAHPKLVGVKNWHTDEGVRYIVFCYKATEFSGQIHSTEEGEISWVDKETLPQLDLAYDMLELLRMMEDEELSEYYYHERIEGGWRKSMY</sequence>
<dbReference type="PROSITE" id="PS51462">
    <property type="entry name" value="NUDIX"/>
    <property type="match status" value="1"/>
</dbReference>
<evidence type="ECO:0000256" key="1">
    <source>
        <dbReference type="ARBA" id="ARBA00005582"/>
    </source>
</evidence>
<dbReference type="Proteomes" id="UP000183504">
    <property type="component" value="Unassembled WGS sequence"/>
</dbReference>
<dbReference type="PANTHER" id="PTHR43736">
    <property type="entry name" value="ADP-RIBOSE PYROPHOSPHATASE"/>
    <property type="match status" value="1"/>
</dbReference>
<gene>
    <name evidence="5" type="ORF">SSV_1209</name>
</gene>
<reference evidence="5 6" key="1">
    <citation type="submission" date="2015-01" db="EMBL/GenBank/DDBJ databases">
        <authorList>
            <person name="Pelicic Vladimir"/>
        </authorList>
    </citation>
    <scope>NUCLEOTIDE SEQUENCE [LARGE SCALE GENOMIC DNA]</scope>
    <source>
        <strain evidence="5 6">2908</strain>
    </source>
</reference>
<comment type="similarity">
    <text evidence="1 3">Belongs to the Nudix hydrolase family.</text>
</comment>
<dbReference type="Pfam" id="PF00293">
    <property type="entry name" value="NUDIX"/>
    <property type="match status" value="1"/>
</dbReference>
<evidence type="ECO:0000313" key="5">
    <source>
        <dbReference type="EMBL" id="CEL90506.1"/>
    </source>
</evidence>
<protein>
    <submittedName>
        <fullName evidence="5">Putative hydrolase</fullName>
    </submittedName>
</protein>
<dbReference type="EMBL" id="CDMW01000001">
    <property type="protein sequence ID" value="CEL90506.1"/>
    <property type="molecule type" value="Genomic_DNA"/>
</dbReference>
<evidence type="ECO:0000256" key="2">
    <source>
        <dbReference type="ARBA" id="ARBA00022801"/>
    </source>
</evidence>
<proteinExistence type="inferred from homology"/>
<evidence type="ECO:0000256" key="3">
    <source>
        <dbReference type="RuleBase" id="RU003476"/>
    </source>
</evidence>
<dbReference type="PROSITE" id="PS00893">
    <property type="entry name" value="NUDIX_BOX"/>
    <property type="match status" value="1"/>
</dbReference>
<dbReference type="InterPro" id="IPR020476">
    <property type="entry name" value="Nudix_hydrolase"/>
</dbReference>
<dbReference type="InterPro" id="IPR020084">
    <property type="entry name" value="NUDIX_hydrolase_CS"/>
</dbReference>
<dbReference type="SUPFAM" id="SSF55811">
    <property type="entry name" value="Nudix"/>
    <property type="match status" value="1"/>
</dbReference>
<dbReference type="CDD" id="cd18875">
    <property type="entry name" value="NUDIX_Hydrolase"/>
    <property type="match status" value="1"/>
</dbReference>
<dbReference type="GO" id="GO:0016787">
    <property type="term" value="F:hydrolase activity"/>
    <property type="evidence" value="ECO:0007669"/>
    <property type="project" value="UniProtKB-KW"/>
</dbReference>
<dbReference type="PRINTS" id="PR00502">
    <property type="entry name" value="NUDIXFAMILY"/>
</dbReference>
<dbReference type="InterPro" id="IPR015797">
    <property type="entry name" value="NUDIX_hydrolase-like_dom_sf"/>
</dbReference>
<dbReference type="PANTHER" id="PTHR43736:SF1">
    <property type="entry name" value="DIHYDRONEOPTERIN TRIPHOSPHATE DIPHOSPHATASE"/>
    <property type="match status" value="1"/>
</dbReference>
<dbReference type="RefSeq" id="WP_072074104.1">
    <property type="nucleotide sequence ID" value="NZ_CDMW01000001.1"/>
</dbReference>
<feature type="domain" description="Nudix hydrolase" evidence="4">
    <location>
        <begin position="6"/>
        <end position="133"/>
    </location>
</feature>
<organism evidence="5 6">
    <name type="scientific">Streptococcus sanguinis</name>
    <dbReference type="NCBI Taxonomy" id="1305"/>
    <lineage>
        <taxon>Bacteria</taxon>
        <taxon>Bacillati</taxon>
        <taxon>Bacillota</taxon>
        <taxon>Bacilli</taxon>
        <taxon>Lactobacillales</taxon>
        <taxon>Streptococcaceae</taxon>
        <taxon>Streptococcus</taxon>
    </lineage>
</organism>